<feature type="transmembrane region" description="Helical" evidence="1">
    <location>
        <begin position="98"/>
        <end position="118"/>
    </location>
</feature>
<evidence type="ECO:0000313" key="2">
    <source>
        <dbReference type="EMBL" id="AMO70115.1"/>
    </source>
</evidence>
<gene>
    <name evidence="2" type="ORF">AZF00_18200</name>
</gene>
<dbReference type="EMBL" id="CP014544">
    <property type="protein sequence ID" value="AMO70115.1"/>
    <property type="molecule type" value="Genomic_DNA"/>
</dbReference>
<dbReference type="RefSeq" id="WP_008252939.1">
    <property type="nucleotide sequence ID" value="NZ_CP014544.1"/>
</dbReference>
<dbReference type="KEGG" id="zal:AZF00_18200"/>
<dbReference type="AlphaFoldDB" id="A0A127MA98"/>
<dbReference type="Proteomes" id="UP000074119">
    <property type="component" value="Chromosome"/>
</dbReference>
<protein>
    <submittedName>
        <fullName evidence="2">Uncharacterized protein</fullName>
    </submittedName>
</protein>
<sequence>MERQKLRNLRGLVNISLLSMVFGAILNLLGDLLGNNYVLVIGFLVVLITFYCYRRADSEAASSMAYYLWRYLPTLIFVAMPIFIYWISSDAQWSLSEIVLLTQIATSYVLPILCLLYVERVLKNAQQ</sequence>
<name>A0A127MA98_9GAMM</name>
<reference evidence="2 3" key="1">
    <citation type="submission" date="2015-12" db="EMBL/GenBank/DDBJ databases">
        <authorList>
            <person name="Shamseldin A."/>
            <person name="Moawad H."/>
            <person name="Abd El-Rahim W.M."/>
            <person name="Sadowsky M.J."/>
        </authorList>
    </citation>
    <scope>NUCLEOTIDE SEQUENCE [LARGE SCALE GENOMIC DNA]</scope>
    <source>
        <strain evidence="2 3">SM2</strain>
    </source>
</reference>
<dbReference type="STRING" id="1470434.AZF00_18200"/>
<proteinExistence type="predicted"/>
<keyword evidence="1" id="KW-0472">Membrane</keyword>
<keyword evidence="1" id="KW-0812">Transmembrane</keyword>
<organism evidence="2 3">
    <name type="scientific">Zhongshania aliphaticivorans</name>
    <dbReference type="NCBI Taxonomy" id="1470434"/>
    <lineage>
        <taxon>Bacteria</taxon>
        <taxon>Pseudomonadati</taxon>
        <taxon>Pseudomonadota</taxon>
        <taxon>Gammaproteobacteria</taxon>
        <taxon>Cellvibrionales</taxon>
        <taxon>Spongiibacteraceae</taxon>
        <taxon>Zhongshania</taxon>
    </lineage>
</organism>
<feature type="transmembrane region" description="Helical" evidence="1">
    <location>
        <begin position="36"/>
        <end position="53"/>
    </location>
</feature>
<evidence type="ECO:0000313" key="3">
    <source>
        <dbReference type="Proteomes" id="UP000074119"/>
    </source>
</evidence>
<accession>A0A127MA98</accession>
<feature type="transmembrane region" description="Helical" evidence="1">
    <location>
        <begin position="65"/>
        <end position="86"/>
    </location>
</feature>
<feature type="transmembrane region" description="Helical" evidence="1">
    <location>
        <begin position="12"/>
        <end position="30"/>
    </location>
</feature>
<evidence type="ECO:0000256" key="1">
    <source>
        <dbReference type="SAM" id="Phobius"/>
    </source>
</evidence>
<keyword evidence="1" id="KW-1133">Transmembrane helix</keyword>